<dbReference type="EMBL" id="CP000698">
    <property type="protein sequence ID" value="ABQ24317.1"/>
    <property type="molecule type" value="Genomic_DNA"/>
</dbReference>
<evidence type="ECO:0000313" key="4">
    <source>
        <dbReference type="Proteomes" id="UP000006695"/>
    </source>
</evidence>
<feature type="chain" id="PRO_5002681620" evidence="2">
    <location>
        <begin position="20"/>
        <end position="259"/>
    </location>
</feature>
<gene>
    <name evidence="3" type="ordered locus">Gura_0101</name>
</gene>
<dbReference type="AlphaFoldDB" id="A5GDN1"/>
<proteinExistence type="predicted"/>
<dbReference type="RefSeq" id="WP_011937046.1">
    <property type="nucleotide sequence ID" value="NC_009483.1"/>
</dbReference>
<dbReference type="Proteomes" id="UP000006695">
    <property type="component" value="Chromosome"/>
</dbReference>
<feature type="signal peptide" evidence="2">
    <location>
        <begin position="1"/>
        <end position="19"/>
    </location>
</feature>
<evidence type="ECO:0000256" key="1">
    <source>
        <dbReference type="SAM" id="MobiDB-lite"/>
    </source>
</evidence>
<dbReference type="STRING" id="351605.Gura_0101"/>
<evidence type="ECO:0000256" key="2">
    <source>
        <dbReference type="SAM" id="SignalP"/>
    </source>
</evidence>
<name>A5GDN1_GEOUR</name>
<accession>A5GDN1</accession>
<keyword evidence="2" id="KW-0732">Signal</keyword>
<protein>
    <submittedName>
        <fullName evidence="3">Uncharacterized protein</fullName>
    </submittedName>
</protein>
<dbReference type="HOGENOM" id="CLU_1118782_0_0_7"/>
<feature type="region of interest" description="Disordered" evidence="1">
    <location>
        <begin position="167"/>
        <end position="196"/>
    </location>
</feature>
<evidence type="ECO:0000313" key="3">
    <source>
        <dbReference type="EMBL" id="ABQ24317.1"/>
    </source>
</evidence>
<dbReference type="KEGG" id="gur:Gura_0101"/>
<keyword evidence="4" id="KW-1185">Reference proteome</keyword>
<dbReference type="OrthoDB" id="5393649at2"/>
<sequence length="259" mass="28948">MRTVVLLMILLGVAAGAWAGSVGDAVEVRIISDNGSELPFYPVSGRSLNRKVYAEAIKGDQYGIVVRNRLNRRVGIVVAVDGRNIITGKKSWLRNDERMYILEPYAEGEFKGWRTGDDRINRFYFTTAADSYAAAFNDASAMGVIAVAVYPEVQRYDPPVEIYRGASRSPLPAPSVQKKAMASDRSSESAGTGYGREEYSPVRTVAFEPERAALEKIYVKYEWRETLCRKGIVACRKRLPRPHNRMWDDDGYAAPPPRS</sequence>
<organism evidence="3 4">
    <name type="scientific">Geotalea uraniireducens (strain Rf4)</name>
    <name type="common">Geobacter uraniireducens</name>
    <dbReference type="NCBI Taxonomy" id="351605"/>
    <lineage>
        <taxon>Bacteria</taxon>
        <taxon>Pseudomonadati</taxon>
        <taxon>Thermodesulfobacteriota</taxon>
        <taxon>Desulfuromonadia</taxon>
        <taxon>Geobacterales</taxon>
        <taxon>Geobacteraceae</taxon>
        <taxon>Geotalea</taxon>
    </lineage>
</organism>
<reference evidence="3 4" key="1">
    <citation type="submission" date="2007-05" db="EMBL/GenBank/DDBJ databases">
        <title>Complete sequence of Geobacter uraniireducens Rf4.</title>
        <authorList>
            <consortium name="US DOE Joint Genome Institute"/>
            <person name="Copeland A."/>
            <person name="Lucas S."/>
            <person name="Lapidus A."/>
            <person name="Barry K."/>
            <person name="Detter J.C."/>
            <person name="Glavina del Rio T."/>
            <person name="Hammon N."/>
            <person name="Israni S."/>
            <person name="Dalin E."/>
            <person name="Tice H."/>
            <person name="Pitluck S."/>
            <person name="Chertkov O."/>
            <person name="Brettin T."/>
            <person name="Bruce D."/>
            <person name="Han C."/>
            <person name="Schmutz J."/>
            <person name="Larimer F."/>
            <person name="Land M."/>
            <person name="Hauser L."/>
            <person name="Kyrpides N."/>
            <person name="Mikhailova N."/>
            <person name="Shelobolina E."/>
            <person name="Aklujkar M."/>
            <person name="Lovley D."/>
            <person name="Richardson P."/>
        </authorList>
    </citation>
    <scope>NUCLEOTIDE SEQUENCE [LARGE SCALE GENOMIC DNA]</scope>
    <source>
        <strain evidence="3 4">Rf4</strain>
    </source>
</reference>